<sequence length="107" mass="13094">MEKENEEQKFKIDRKEQELAEIKDLLEKQASDFRKSLKDNYQSWKDWDDEKKRLKQQRKDLNSRLGNLQDKSDEMEKEEHKSRLDAKELELVELRFLLKKPDPENET</sequence>
<dbReference type="Proteomes" id="UP000225706">
    <property type="component" value="Unassembled WGS sequence"/>
</dbReference>
<comment type="caution">
    <text evidence="2">The sequence shown here is derived from an EMBL/GenBank/DDBJ whole genome shotgun (WGS) entry which is preliminary data.</text>
</comment>
<dbReference type="EMBL" id="LSMT01000159">
    <property type="protein sequence ID" value="PFX25139.1"/>
    <property type="molecule type" value="Genomic_DNA"/>
</dbReference>
<feature type="region of interest" description="Disordered" evidence="1">
    <location>
        <begin position="55"/>
        <end position="84"/>
    </location>
</feature>
<evidence type="ECO:0000313" key="2">
    <source>
        <dbReference type="EMBL" id="PFX25139.1"/>
    </source>
</evidence>
<evidence type="ECO:0000256" key="1">
    <source>
        <dbReference type="SAM" id="MobiDB-lite"/>
    </source>
</evidence>
<protein>
    <submittedName>
        <fullName evidence="2">Uncharacterized protein</fullName>
    </submittedName>
</protein>
<organism evidence="2 3">
    <name type="scientific">Stylophora pistillata</name>
    <name type="common">Smooth cauliflower coral</name>
    <dbReference type="NCBI Taxonomy" id="50429"/>
    <lineage>
        <taxon>Eukaryota</taxon>
        <taxon>Metazoa</taxon>
        <taxon>Cnidaria</taxon>
        <taxon>Anthozoa</taxon>
        <taxon>Hexacorallia</taxon>
        <taxon>Scleractinia</taxon>
        <taxon>Astrocoeniina</taxon>
        <taxon>Pocilloporidae</taxon>
        <taxon>Stylophora</taxon>
    </lineage>
</organism>
<proteinExistence type="predicted"/>
<gene>
    <name evidence="2" type="ORF">AWC38_SpisGene10262</name>
</gene>
<evidence type="ECO:0000313" key="3">
    <source>
        <dbReference type="Proteomes" id="UP000225706"/>
    </source>
</evidence>
<name>A0A2B4S7S3_STYPI</name>
<reference evidence="3" key="1">
    <citation type="journal article" date="2017" name="bioRxiv">
        <title>Comparative analysis of the genomes of Stylophora pistillata and Acropora digitifera provides evidence for extensive differences between species of corals.</title>
        <authorList>
            <person name="Voolstra C.R."/>
            <person name="Li Y."/>
            <person name="Liew Y.J."/>
            <person name="Baumgarten S."/>
            <person name="Zoccola D."/>
            <person name="Flot J.-F."/>
            <person name="Tambutte S."/>
            <person name="Allemand D."/>
            <person name="Aranda M."/>
        </authorList>
    </citation>
    <scope>NUCLEOTIDE SEQUENCE [LARGE SCALE GENOMIC DNA]</scope>
</reference>
<keyword evidence="3" id="KW-1185">Reference proteome</keyword>
<accession>A0A2B4S7S3</accession>
<dbReference type="AlphaFoldDB" id="A0A2B4S7S3"/>
<feature type="compositionally biased region" description="Basic and acidic residues" evidence="1">
    <location>
        <begin position="70"/>
        <end position="84"/>
    </location>
</feature>